<dbReference type="EMBL" id="QORL01000012">
    <property type="protein sequence ID" value="TFF77186.1"/>
    <property type="molecule type" value="Genomic_DNA"/>
</dbReference>
<keyword evidence="3" id="KW-1185">Reference proteome</keyword>
<protein>
    <submittedName>
        <fullName evidence="2">Uncharacterized protein</fullName>
    </submittedName>
</protein>
<sequence length="69" mass="7652">MILWLFQGGRIGERGRWIRVRTALSLSEPVAGEGSWLDGRAIPGGMSLRKPMKKEPQRRLLGGGMAYQA</sequence>
<name>A0A5F0KBY3_9GAMM</name>
<evidence type="ECO:0000313" key="3">
    <source>
        <dbReference type="Proteomes" id="UP000297720"/>
    </source>
</evidence>
<proteinExistence type="predicted"/>
<gene>
    <name evidence="1" type="ORF">DRM93_08005</name>
    <name evidence="2" type="ORF">DRM94_08005</name>
</gene>
<evidence type="ECO:0000313" key="2">
    <source>
        <dbReference type="EMBL" id="TFF81650.1"/>
    </source>
</evidence>
<dbReference type="Proteomes" id="UP000297720">
    <property type="component" value="Unassembled WGS sequence"/>
</dbReference>
<comment type="caution">
    <text evidence="2">The sequence shown here is derived from an EMBL/GenBank/DDBJ whole genome shotgun (WGS) entry which is preliminary data.</text>
</comment>
<reference evidence="2 4" key="1">
    <citation type="submission" date="2018-06" db="EMBL/GenBank/DDBJ databases">
        <title>Occurrence of a novel blaKPC-2- and qnrS2- harbouring IncP6 plasmid from Aeromonas taiwanensis isolates recovered from the river sediments.</title>
        <authorList>
            <person name="Zheng B."/>
            <person name="Yu X."/>
            <person name="Xiao Y."/>
        </authorList>
    </citation>
    <scope>NUCLEOTIDE SEQUENCE [LARGE SCALE GENOMIC DNA]</scope>
    <source>
        <strain evidence="1 3">1713</strain>
        <strain evidence="2 4">198</strain>
    </source>
</reference>
<evidence type="ECO:0000313" key="4">
    <source>
        <dbReference type="Proteomes" id="UP000297914"/>
    </source>
</evidence>
<organism evidence="2 4">
    <name type="scientific">Aeromonas taiwanensis</name>
    <dbReference type="NCBI Taxonomy" id="633417"/>
    <lineage>
        <taxon>Bacteria</taxon>
        <taxon>Pseudomonadati</taxon>
        <taxon>Pseudomonadota</taxon>
        <taxon>Gammaproteobacteria</taxon>
        <taxon>Aeromonadales</taxon>
        <taxon>Aeromonadaceae</taxon>
        <taxon>Aeromonas</taxon>
    </lineage>
</organism>
<accession>A0A5F0KBY3</accession>
<evidence type="ECO:0000313" key="1">
    <source>
        <dbReference type="EMBL" id="TFF77186.1"/>
    </source>
</evidence>
<dbReference type="Proteomes" id="UP000297914">
    <property type="component" value="Unassembled WGS sequence"/>
</dbReference>
<dbReference type="AlphaFoldDB" id="A0A5F0KBY3"/>
<dbReference type="EMBL" id="QORK01000012">
    <property type="protein sequence ID" value="TFF81650.1"/>
    <property type="molecule type" value="Genomic_DNA"/>
</dbReference>